<evidence type="ECO:0000256" key="7">
    <source>
        <dbReference type="ARBA" id="ARBA00029447"/>
    </source>
</evidence>
<dbReference type="EMBL" id="FQZB01000003">
    <property type="protein sequence ID" value="SHI46225.1"/>
    <property type="molecule type" value="Genomic_DNA"/>
</dbReference>
<keyword evidence="2" id="KW-1003">Cell membrane</keyword>
<keyword evidence="3 9" id="KW-0812">Transmembrane</keyword>
<dbReference type="CDD" id="cd06225">
    <property type="entry name" value="HAMP"/>
    <property type="match status" value="1"/>
</dbReference>
<evidence type="ECO:0000256" key="2">
    <source>
        <dbReference type="ARBA" id="ARBA00022475"/>
    </source>
</evidence>
<dbReference type="Gene3D" id="1.10.287.950">
    <property type="entry name" value="Methyl-accepting chemotaxis protein"/>
    <property type="match status" value="1"/>
</dbReference>
<name>A0A1M6BBY3_9CLOT</name>
<gene>
    <name evidence="12" type="ORF">SAMN02745163_00310</name>
</gene>
<dbReference type="GO" id="GO:0005886">
    <property type="term" value="C:plasma membrane"/>
    <property type="evidence" value="ECO:0007669"/>
    <property type="project" value="UniProtKB-SubCell"/>
</dbReference>
<dbReference type="Pfam" id="PF17203">
    <property type="entry name" value="sCache_3_2"/>
    <property type="match status" value="1"/>
</dbReference>
<evidence type="ECO:0000259" key="10">
    <source>
        <dbReference type="PROSITE" id="PS50111"/>
    </source>
</evidence>
<feature type="domain" description="Methyl-accepting transducer" evidence="10">
    <location>
        <begin position="391"/>
        <end position="648"/>
    </location>
</feature>
<dbReference type="Proteomes" id="UP000184310">
    <property type="component" value="Unassembled WGS sequence"/>
</dbReference>
<dbReference type="SMART" id="SM00304">
    <property type="entry name" value="HAMP"/>
    <property type="match status" value="1"/>
</dbReference>
<dbReference type="SUPFAM" id="SSF58104">
    <property type="entry name" value="Methyl-accepting chemotaxis protein (MCP) signaling domain"/>
    <property type="match status" value="1"/>
</dbReference>
<dbReference type="Pfam" id="PF00672">
    <property type="entry name" value="HAMP"/>
    <property type="match status" value="1"/>
</dbReference>
<evidence type="ECO:0000256" key="3">
    <source>
        <dbReference type="ARBA" id="ARBA00022692"/>
    </source>
</evidence>
<dbReference type="GO" id="GO:0007165">
    <property type="term" value="P:signal transduction"/>
    <property type="evidence" value="ECO:0007669"/>
    <property type="project" value="UniProtKB-KW"/>
</dbReference>
<dbReference type="InterPro" id="IPR029151">
    <property type="entry name" value="Sensor-like_sf"/>
</dbReference>
<dbReference type="SUPFAM" id="SSF103190">
    <property type="entry name" value="Sensory domain-like"/>
    <property type="match status" value="1"/>
</dbReference>
<dbReference type="Gene3D" id="3.30.450.20">
    <property type="entry name" value="PAS domain"/>
    <property type="match status" value="1"/>
</dbReference>
<evidence type="ECO:0000256" key="8">
    <source>
        <dbReference type="PROSITE-ProRule" id="PRU00284"/>
    </source>
</evidence>
<evidence type="ECO:0000256" key="1">
    <source>
        <dbReference type="ARBA" id="ARBA00004651"/>
    </source>
</evidence>
<proteinExistence type="inferred from homology"/>
<dbReference type="AlphaFoldDB" id="A0A1M6BBY3"/>
<dbReference type="Pfam" id="PF00015">
    <property type="entry name" value="MCPsignal"/>
    <property type="match status" value="1"/>
</dbReference>
<evidence type="ECO:0000256" key="4">
    <source>
        <dbReference type="ARBA" id="ARBA00022989"/>
    </source>
</evidence>
<dbReference type="SMART" id="SM00283">
    <property type="entry name" value="MA"/>
    <property type="match status" value="1"/>
</dbReference>
<evidence type="ECO:0000256" key="6">
    <source>
        <dbReference type="ARBA" id="ARBA00023224"/>
    </source>
</evidence>
<sequence length="677" mass="74366">MRRKNLAKKSKSNSIKFKIFTIPMVIMVIVIALIASMVIYLTKSNLTMQLKADGFNLTRQISNNMTKNYEISDSLNENIDTQIKCLGNFINNGQATISNEYLTSLSKNFEAEEINIIGSDGKIVFSTQPNNIGVILKKDHIVFKFLNDNKDFLEEPIRKSVDSEKYYKYGYVKKSDGSVAQIGFSADRVHKLTDSLENQVLVDNVAKDKSIAYAIFIDKNLKIQAHSEHELIGKSSDDSGSKSAAVEGKDYSSTYMYKDTIPVYDIDVPVYKNGEHIGAVAVGISMVELNSTINKIIIIIIGISIICFIAFLVIMNKVSKGITKPLEILVNSSNSIANGDFTEDIVVNSNDELGILANSFKVMSENLRNAISSIKEQSQIITEMSSNLYDNSSEMTTTTNEVASSIHDIAEGSTHQAQNLVDSVGDMTTLSEEMESMYEKLTTVKNKSDATGQNAKDGKDSIDNLSESINSVNQAIETVSNKIGSLNESVSQIGKITEVIDSISSQTNLLALNAAIEAARAGEQGKSFSVVADEIRKLAEQSQTSTLQIQELINSITNESQELSSTAVNVKTSMNDQIQIVDIAIRNFNNMIDSIGTMSPLIEDTHVSIKRTNSNKEQVLSKIENITAVAEENTALSEEISASSEELLASTEEVTNFAKTLNEIADKLYVETEKFKV</sequence>
<feature type="transmembrane region" description="Helical" evidence="9">
    <location>
        <begin position="20"/>
        <end position="41"/>
    </location>
</feature>
<dbReference type="PANTHER" id="PTHR32089">
    <property type="entry name" value="METHYL-ACCEPTING CHEMOTAXIS PROTEIN MCPB"/>
    <property type="match status" value="1"/>
</dbReference>
<dbReference type="RefSeq" id="WP_072984586.1">
    <property type="nucleotide sequence ID" value="NZ_FQZB01000003.1"/>
</dbReference>
<comment type="subcellular location">
    <subcellularLocation>
        <location evidence="1">Cell membrane</location>
        <topology evidence="1">Multi-pass membrane protein</topology>
    </subcellularLocation>
</comment>
<comment type="similarity">
    <text evidence="7">Belongs to the methyl-accepting chemotaxis (MCP) protein family.</text>
</comment>
<keyword evidence="4 9" id="KW-1133">Transmembrane helix</keyword>
<dbReference type="InterPro" id="IPR004089">
    <property type="entry name" value="MCPsignal_dom"/>
</dbReference>
<evidence type="ECO:0000259" key="11">
    <source>
        <dbReference type="PROSITE" id="PS50885"/>
    </source>
</evidence>
<evidence type="ECO:0000256" key="5">
    <source>
        <dbReference type="ARBA" id="ARBA00023136"/>
    </source>
</evidence>
<reference evidence="12 13" key="1">
    <citation type="submission" date="2016-11" db="EMBL/GenBank/DDBJ databases">
        <authorList>
            <person name="Jaros S."/>
            <person name="Januszkiewicz K."/>
            <person name="Wedrychowicz H."/>
        </authorList>
    </citation>
    <scope>NUCLEOTIDE SEQUENCE [LARGE SCALE GENOMIC DNA]</scope>
    <source>
        <strain evidence="12 13">DSM 21758</strain>
    </source>
</reference>
<evidence type="ECO:0000313" key="13">
    <source>
        <dbReference type="Proteomes" id="UP000184310"/>
    </source>
</evidence>
<dbReference type="PROSITE" id="PS50111">
    <property type="entry name" value="CHEMOTAXIS_TRANSDUC_2"/>
    <property type="match status" value="1"/>
</dbReference>
<dbReference type="PROSITE" id="PS50885">
    <property type="entry name" value="HAMP"/>
    <property type="match status" value="1"/>
</dbReference>
<evidence type="ECO:0000256" key="9">
    <source>
        <dbReference type="SAM" id="Phobius"/>
    </source>
</evidence>
<dbReference type="PANTHER" id="PTHR32089:SF112">
    <property type="entry name" value="LYSOZYME-LIKE PROTEIN-RELATED"/>
    <property type="match status" value="1"/>
</dbReference>
<dbReference type="InterPro" id="IPR003660">
    <property type="entry name" value="HAMP_dom"/>
</dbReference>
<keyword evidence="5 9" id="KW-0472">Membrane</keyword>
<dbReference type="OrthoDB" id="369336at2"/>
<dbReference type="InterPro" id="IPR033463">
    <property type="entry name" value="sCache_3"/>
</dbReference>
<evidence type="ECO:0000313" key="12">
    <source>
        <dbReference type="EMBL" id="SHI46225.1"/>
    </source>
</evidence>
<dbReference type="STRING" id="1121302.SAMN02745163_00310"/>
<keyword evidence="6 8" id="KW-0807">Transducer</keyword>
<keyword evidence="13" id="KW-1185">Reference proteome</keyword>
<feature type="domain" description="HAMP" evidence="11">
    <location>
        <begin position="320"/>
        <end position="372"/>
    </location>
</feature>
<organism evidence="12 13">
    <name type="scientific">Clostridium cavendishii DSM 21758</name>
    <dbReference type="NCBI Taxonomy" id="1121302"/>
    <lineage>
        <taxon>Bacteria</taxon>
        <taxon>Bacillati</taxon>
        <taxon>Bacillota</taxon>
        <taxon>Clostridia</taxon>
        <taxon>Eubacteriales</taxon>
        <taxon>Clostridiaceae</taxon>
        <taxon>Clostridium</taxon>
    </lineage>
</organism>
<protein>
    <submittedName>
        <fullName evidence="12">Methyl-accepting chemotaxis protein</fullName>
    </submittedName>
</protein>
<feature type="transmembrane region" description="Helical" evidence="9">
    <location>
        <begin position="296"/>
        <end position="315"/>
    </location>
</feature>
<dbReference type="Gene3D" id="1.10.8.500">
    <property type="entry name" value="HAMP domain in histidine kinase"/>
    <property type="match status" value="1"/>
</dbReference>
<accession>A0A1M6BBY3</accession>